<name>A0A8E2E6W7_9PEZI</name>
<feature type="transmembrane region" description="Helical" evidence="1">
    <location>
        <begin position="77"/>
        <end position="101"/>
    </location>
</feature>
<dbReference type="Proteomes" id="UP000250266">
    <property type="component" value="Unassembled WGS sequence"/>
</dbReference>
<keyword evidence="1" id="KW-0812">Transmembrane</keyword>
<dbReference type="AlphaFoldDB" id="A0A8E2E6W7"/>
<keyword evidence="1" id="KW-1133">Transmembrane helix</keyword>
<organism evidence="2 3">
    <name type="scientific">Lepidopterella palustris CBS 459.81</name>
    <dbReference type="NCBI Taxonomy" id="1314670"/>
    <lineage>
        <taxon>Eukaryota</taxon>
        <taxon>Fungi</taxon>
        <taxon>Dikarya</taxon>
        <taxon>Ascomycota</taxon>
        <taxon>Pezizomycotina</taxon>
        <taxon>Dothideomycetes</taxon>
        <taxon>Pleosporomycetidae</taxon>
        <taxon>Mytilinidiales</taxon>
        <taxon>Argynnaceae</taxon>
        <taxon>Lepidopterella</taxon>
    </lineage>
</organism>
<keyword evidence="3" id="KW-1185">Reference proteome</keyword>
<sequence>MPSTSSPLRRACMDHSLLQVDSAGLLRPGFSLAFPSGKENFGRLDISLLCIGMSDKGIKASNLNDFNFGILSSPFRIFTMLMSQKLLVLVINLLSLARAAFRNLR</sequence>
<proteinExistence type="predicted"/>
<protein>
    <submittedName>
        <fullName evidence="2">Uncharacterized protein</fullName>
    </submittedName>
</protein>
<evidence type="ECO:0000313" key="3">
    <source>
        <dbReference type="Proteomes" id="UP000250266"/>
    </source>
</evidence>
<evidence type="ECO:0000313" key="2">
    <source>
        <dbReference type="EMBL" id="OCK78462.1"/>
    </source>
</evidence>
<dbReference type="EMBL" id="KV745058">
    <property type="protein sequence ID" value="OCK78462.1"/>
    <property type="molecule type" value="Genomic_DNA"/>
</dbReference>
<evidence type="ECO:0000256" key="1">
    <source>
        <dbReference type="SAM" id="Phobius"/>
    </source>
</evidence>
<keyword evidence="1" id="KW-0472">Membrane</keyword>
<gene>
    <name evidence="2" type="ORF">K432DRAFT_92694</name>
</gene>
<reference evidence="2 3" key="1">
    <citation type="journal article" date="2016" name="Nat. Commun.">
        <title>Ectomycorrhizal ecology is imprinted in the genome of the dominant symbiotic fungus Cenococcum geophilum.</title>
        <authorList>
            <consortium name="DOE Joint Genome Institute"/>
            <person name="Peter M."/>
            <person name="Kohler A."/>
            <person name="Ohm R.A."/>
            <person name="Kuo A."/>
            <person name="Krutzmann J."/>
            <person name="Morin E."/>
            <person name="Arend M."/>
            <person name="Barry K.W."/>
            <person name="Binder M."/>
            <person name="Choi C."/>
            <person name="Clum A."/>
            <person name="Copeland A."/>
            <person name="Grisel N."/>
            <person name="Haridas S."/>
            <person name="Kipfer T."/>
            <person name="LaButti K."/>
            <person name="Lindquist E."/>
            <person name="Lipzen A."/>
            <person name="Maire R."/>
            <person name="Meier B."/>
            <person name="Mihaltcheva S."/>
            <person name="Molinier V."/>
            <person name="Murat C."/>
            <person name="Poggeler S."/>
            <person name="Quandt C.A."/>
            <person name="Sperisen C."/>
            <person name="Tritt A."/>
            <person name="Tisserant E."/>
            <person name="Crous P.W."/>
            <person name="Henrissat B."/>
            <person name="Nehls U."/>
            <person name="Egli S."/>
            <person name="Spatafora J.W."/>
            <person name="Grigoriev I.V."/>
            <person name="Martin F.M."/>
        </authorList>
    </citation>
    <scope>NUCLEOTIDE SEQUENCE [LARGE SCALE GENOMIC DNA]</scope>
    <source>
        <strain evidence="2 3">CBS 459.81</strain>
    </source>
</reference>
<accession>A0A8E2E6W7</accession>